<dbReference type="SMART" id="SM00649">
    <property type="entry name" value="RL11"/>
    <property type="match status" value="1"/>
</dbReference>
<dbReference type="Gene3D" id="1.10.10.250">
    <property type="entry name" value="Ribosomal protein L11, C-terminal domain"/>
    <property type="match status" value="1"/>
</dbReference>
<name>A0A7L5NVQ4_EUGGR</name>
<dbReference type="InterPro" id="IPR036769">
    <property type="entry name" value="Ribosomal_uL11_C_sf"/>
</dbReference>
<dbReference type="GO" id="GO:0006412">
    <property type="term" value="P:translation"/>
    <property type="evidence" value="ECO:0007669"/>
    <property type="project" value="InterPro"/>
</dbReference>
<evidence type="ECO:0000256" key="2">
    <source>
        <dbReference type="ARBA" id="ARBA00022980"/>
    </source>
</evidence>
<comment type="similarity">
    <text evidence="1 4">Belongs to the universal ribosomal protein uL11 family.</text>
</comment>
<dbReference type="Gene3D" id="3.30.1550.10">
    <property type="entry name" value="Ribosomal protein L11/L12, N-terminal domain"/>
    <property type="match status" value="1"/>
</dbReference>
<feature type="domain" description="Large ribosomal subunit protein uL11 C-terminal" evidence="5">
    <location>
        <begin position="74"/>
        <end position="143"/>
    </location>
</feature>
<dbReference type="CDD" id="cd00349">
    <property type="entry name" value="Ribosomal_L11"/>
    <property type="match status" value="1"/>
</dbReference>
<dbReference type="FunFam" id="3.30.1550.10:FF:000002">
    <property type="entry name" value="60S ribosomal protein L12"/>
    <property type="match status" value="1"/>
</dbReference>
<accession>A0A7L5NVQ4</accession>
<dbReference type="SUPFAM" id="SSF46906">
    <property type="entry name" value="Ribosomal protein L11, C-terminal domain"/>
    <property type="match status" value="1"/>
</dbReference>
<dbReference type="HAMAP" id="MF_00736">
    <property type="entry name" value="Ribosomal_uL11"/>
    <property type="match status" value="1"/>
</dbReference>
<keyword evidence="2 4" id="KW-0689">Ribosomal protein</keyword>
<evidence type="ECO:0000256" key="1">
    <source>
        <dbReference type="ARBA" id="ARBA00010537"/>
    </source>
</evidence>
<dbReference type="AlphaFoldDB" id="A0A7L5NVQ4"/>
<dbReference type="PANTHER" id="PTHR11661:SF2">
    <property type="entry name" value="LARGE RIBOSOMAL SUBUNIT PROTEIN UL11"/>
    <property type="match status" value="1"/>
</dbReference>
<dbReference type="GO" id="GO:0003735">
    <property type="term" value="F:structural constituent of ribosome"/>
    <property type="evidence" value="ECO:0007669"/>
    <property type="project" value="InterPro"/>
</dbReference>
<dbReference type="InterPro" id="IPR036796">
    <property type="entry name" value="Ribosomal_uL11_N_sf"/>
</dbReference>
<dbReference type="SUPFAM" id="SSF54747">
    <property type="entry name" value="Ribosomal L11/L12e N-terminal domain"/>
    <property type="match status" value="1"/>
</dbReference>
<evidence type="ECO:0000256" key="4">
    <source>
        <dbReference type="RuleBase" id="RU003978"/>
    </source>
</evidence>
<protein>
    <submittedName>
        <fullName evidence="7">60S large subunit ribosomal protein uL11</fullName>
    </submittedName>
</protein>
<dbReference type="InterPro" id="IPR020785">
    <property type="entry name" value="Ribosomal_uL11_CS"/>
</dbReference>
<evidence type="ECO:0000259" key="5">
    <source>
        <dbReference type="Pfam" id="PF00298"/>
    </source>
</evidence>
<proteinExistence type="evidence at transcript level"/>
<sequence length="165" mass="18023">MPPKFDPNETKIIYVRATGGEMGATSTLAPKVGPLGLNAKKVGEDIMKASKEWKGLRVTVKLTIKNRQATAEIVPSSTSLVLRALKEPPRDRKKVKHIKHDGNITLEEIIDIARIMRPRSMARELKGTVKEILGTAFSVGCTVEGRNPKDVCDDVGAGIIEIPEK</sequence>
<dbReference type="Pfam" id="PF00298">
    <property type="entry name" value="Ribosomal_L11"/>
    <property type="match status" value="1"/>
</dbReference>
<organism evidence="7">
    <name type="scientific">Euglena gracilis</name>
    <dbReference type="NCBI Taxonomy" id="3039"/>
    <lineage>
        <taxon>Eukaryota</taxon>
        <taxon>Discoba</taxon>
        <taxon>Euglenozoa</taxon>
        <taxon>Euglenida</taxon>
        <taxon>Spirocuta</taxon>
        <taxon>Euglenophyceae</taxon>
        <taxon>Euglenales</taxon>
        <taxon>Euglenaceae</taxon>
        <taxon>Euglena</taxon>
    </lineage>
</organism>
<dbReference type="InterPro" id="IPR020783">
    <property type="entry name" value="Ribosomal_uL11_C"/>
</dbReference>
<reference evidence="7" key="1">
    <citation type="submission" date="2020-06" db="EMBL/GenBank/DDBJ databases">
        <title>Cryo-EM structure of the highly atypical cytoplasmic ribosome of Euglena gracilis.</title>
        <authorList>
            <person name="Matzov D."/>
            <person name="Taoka M."/>
            <person name="Nobe Y."/>
            <person name="Yamauchi Y."/>
            <person name="Halfon Y."/>
            <person name="Asis N."/>
            <person name="Zimermann E."/>
            <person name="Rozenberg H."/>
            <person name="Bashan A."/>
            <person name="Bushan S."/>
            <person name="Isobe T."/>
            <person name="Gray M.W."/>
            <person name="Yonath A."/>
            <person name="Shalev-Benami M."/>
        </authorList>
    </citation>
    <scope>NUCLEOTIDE SEQUENCE</scope>
    <source>
        <strain evidence="7">Z</strain>
    </source>
</reference>
<dbReference type="PROSITE" id="PS00359">
    <property type="entry name" value="RIBOSOMAL_L11"/>
    <property type="match status" value="1"/>
</dbReference>
<dbReference type="InterPro" id="IPR000911">
    <property type="entry name" value="Ribosomal_uL11"/>
</dbReference>
<dbReference type="GO" id="GO:0070180">
    <property type="term" value="F:large ribosomal subunit rRNA binding"/>
    <property type="evidence" value="ECO:0007669"/>
    <property type="project" value="TreeGrafter"/>
</dbReference>
<dbReference type="EMBL" id="MT583874">
    <property type="protein sequence ID" value="QLA09605.1"/>
    <property type="molecule type" value="mRNA"/>
</dbReference>
<dbReference type="PANTHER" id="PTHR11661">
    <property type="entry name" value="60S RIBOSOMAL PROTEIN L12"/>
    <property type="match status" value="1"/>
</dbReference>
<dbReference type="GO" id="GO:0022625">
    <property type="term" value="C:cytosolic large ribosomal subunit"/>
    <property type="evidence" value="ECO:0007669"/>
    <property type="project" value="TreeGrafter"/>
</dbReference>
<keyword evidence="3 4" id="KW-0687">Ribonucleoprotein</keyword>
<dbReference type="InterPro" id="IPR020784">
    <property type="entry name" value="Ribosomal_uL11_N"/>
</dbReference>
<dbReference type="Pfam" id="PF03946">
    <property type="entry name" value="Ribosomal_L11_N"/>
    <property type="match status" value="1"/>
</dbReference>
<evidence type="ECO:0000256" key="3">
    <source>
        <dbReference type="ARBA" id="ARBA00023274"/>
    </source>
</evidence>
<evidence type="ECO:0000259" key="6">
    <source>
        <dbReference type="Pfam" id="PF03946"/>
    </source>
</evidence>
<feature type="domain" description="Large ribosomal subunit protein uL11 N-terminal" evidence="6">
    <location>
        <begin position="13"/>
        <end position="69"/>
    </location>
</feature>
<evidence type="ECO:0000313" key="7">
    <source>
        <dbReference type="EMBL" id="QLA09605.1"/>
    </source>
</evidence>
<dbReference type="FunFam" id="1.10.10.250:FF:000002">
    <property type="entry name" value="60S ribosomal protein L12"/>
    <property type="match status" value="1"/>
</dbReference>